<name>A0A699SAG1_TANCI</name>
<reference evidence="1" key="1">
    <citation type="journal article" date="2019" name="Sci. Rep.">
        <title>Draft genome of Tanacetum cinerariifolium, the natural source of mosquito coil.</title>
        <authorList>
            <person name="Yamashiro T."/>
            <person name="Shiraishi A."/>
            <person name="Satake H."/>
            <person name="Nakayama K."/>
        </authorList>
    </citation>
    <scope>NUCLEOTIDE SEQUENCE</scope>
</reference>
<dbReference type="AlphaFoldDB" id="A0A699SAG1"/>
<feature type="non-terminal residue" evidence="1">
    <location>
        <position position="1"/>
    </location>
</feature>
<organism evidence="1">
    <name type="scientific">Tanacetum cinerariifolium</name>
    <name type="common">Dalmatian daisy</name>
    <name type="synonym">Chrysanthemum cinerariifolium</name>
    <dbReference type="NCBI Taxonomy" id="118510"/>
    <lineage>
        <taxon>Eukaryota</taxon>
        <taxon>Viridiplantae</taxon>
        <taxon>Streptophyta</taxon>
        <taxon>Embryophyta</taxon>
        <taxon>Tracheophyta</taxon>
        <taxon>Spermatophyta</taxon>
        <taxon>Magnoliopsida</taxon>
        <taxon>eudicotyledons</taxon>
        <taxon>Gunneridae</taxon>
        <taxon>Pentapetalae</taxon>
        <taxon>asterids</taxon>
        <taxon>campanulids</taxon>
        <taxon>Asterales</taxon>
        <taxon>Asteraceae</taxon>
        <taxon>Asteroideae</taxon>
        <taxon>Anthemideae</taxon>
        <taxon>Anthemidinae</taxon>
        <taxon>Tanacetum</taxon>
    </lineage>
</organism>
<protein>
    <submittedName>
        <fullName evidence="1">Uncharacterized protein</fullName>
    </submittedName>
</protein>
<evidence type="ECO:0000313" key="1">
    <source>
        <dbReference type="EMBL" id="GFC94432.1"/>
    </source>
</evidence>
<comment type="caution">
    <text evidence="1">The sequence shown here is derived from an EMBL/GenBank/DDBJ whole genome shotgun (WGS) entry which is preliminary data.</text>
</comment>
<sequence>VEAGIDTCIGMEVDVGVDVEDEVEDKVESSNRGTIEVGVDIVDGIGIPDSMLIPNAVERLDQVKEGLHGCVFGEEQRETLRHHDDGECES</sequence>
<accession>A0A699SAG1</accession>
<proteinExistence type="predicted"/>
<gene>
    <name evidence="1" type="ORF">Tci_866402</name>
</gene>
<dbReference type="EMBL" id="BKCJ011148623">
    <property type="protein sequence ID" value="GFC94432.1"/>
    <property type="molecule type" value="Genomic_DNA"/>
</dbReference>